<dbReference type="Proteomes" id="UP000675409">
    <property type="component" value="Unassembled WGS sequence"/>
</dbReference>
<comment type="caution">
    <text evidence="1">The sequence shown here is derived from an EMBL/GenBank/DDBJ whole genome shotgun (WGS) entry which is preliminary data.</text>
</comment>
<keyword evidence="2" id="KW-1185">Reference proteome</keyword>
<gene>
    <name evidence="1" type="ORF">HGK34_02905</name>
</gene>
<sequence length="163" mass="18081">MREVLLIDTSVYLVLLGIPGFEDGRESVGVRLEAMSDEARMILPMATIWETGNHVSRLATGGQRYTYAHTLRDDVRKAFDGEAPYGPTFFPDKEELLSWLVEFPDHVKANKSPTKTGEGPSLADVSIIKEWERTCALNQGSSVTIWSLDSDLGAYSRTGWSPS</sequence>
<organism evidence="1 2">
    <name type="scientific">Myceligenerans indicum</name>
    <dbReference type="NCBI Taxonomy" id="2593663"/>
    <lineage>
        <taxon>Bacteria</taxon>
        <taxon>Bacillati</taxon>
        <taxon>Actinomycetota</taxon>
        <taxon>Actinomycetes</taxon>
        <taxon>Micrococcales</taxon>
        <taxon>Promicromonosporaceae</taxon>
        <taxon>Myceligenerans</taxon>
    </lineage>
</organism>
<evidence type="ECO:0000313" key="2">
    <source>
        <dbReference type="Proteomes" id="UP000675409"/>
    </source>
</evidence>
<dbReference type="RefSeq" id="WP_201845073.1">
    <property type="nucleotide sequence ID" value="NZ_JABBYC010000002.1"/>
</dbReference>
<protein>
    <recommendedName>
        <fullName evidence="3">Type II toxin-antitoxin system VapC family toxin</fullName>
    </recommendedName>
</protein>
<name>A0ABS1LG79_9MICO</name>
<proteinExistence type="predicted"/>
<accession>A0ABS1LG79</accession>
<dbReference type="EMBL" id="JABBYC010000002">
    <property type="protein sequence ID" value="MBL0885241.1"/>
    <property type="molecule type" value="Genomic_DNA"/>
</dbReference>
<evidence type="ECO:0008006" key="3">
    <source>
        <dbReference type="Google" id="ProtNLM"/>
    </source>
</evidence>
<reference evidence="1 2" key="1">
    <citation type="journal article" date="2021" name="Arch. Microbiol.">
        <title>Myceligenerans indicum sp. nov., an actinobacterium isolated from mangrove sediment of Sundarbans, India.</title>
        <authorList>
            <person name="Asha K."/>
            <person name="Bhadury P."/>
        </authorList>
    </citation>
    <scope>NUCLEOTIDE SEQUENCE [LARGE SCALE GENOMIC DNA]</scope>
    <source>
        <strain evidence="1 2">I2</strain>
    </source>
</reference>
<evidence type="ECO:0000313" key="1">
    <source>
        <dbReference type="EMBL" id="MBL0885241.1"/>
    </source>
</evidence>